<dbReference type="NCBIfam" id="TIGR00257">
    <property type="entry name" value="IMPACT_YIGZ"/>
    <property type="match status" value="1"/>
</dbReference>
<evidence type="ECO:0000256" key="1">
    <source>
        <dbReference type="ARBA" id="ARBA00007665"/>
    </source>
</evidence>
<sequence>MFTILDPMDAPAESELEEKRSRFIGNCCHIRSAEEVAAFVAAMRERHPKARHIAYAAMWGEREAIQSERMSDDGEPSGTAGKPILDCIRQQDLIDCVITVTRYFGGILLGSGGLIRAYSSAASSAVQHSSIAELTPCREYRFALTYPQLDICKRLVADHQGDFKVLEYSDHVEVQATIPFSRDTSFQERMIQSFNAQVVLRESGQVNMPVTVSTRVA</sequence>
<dbReference type="InterPro" id="IPR020568">
    <property type="entry name" value="Ribosomal_Su5_D2-typ_SF"/>
</dbReference>
<name>A0A087CFV8_9BIFI</name>
<dbReference type="STRING" id="218140.BPSY_1007"/>
<dbReference type="Pfam" id="PF01205">
    <property type="entry name" value="Impact_N"/>
    <property type="match status" value="1"/>
</dbReference>
<dbReference type="Gene3D" id="3.30.230.30">
    <property type="entry name" value="Impact, N-terminal domain"/>
    <property type="match status" value="1"/>
</dbReference>
<dbReference type="RefSeq" id="WP_033495031.1">
    <property type="nucleotide sequence ID" value="NZ_JGZI01000009.1"/>
</dbReference>
<dbReference type="SUPFAM" id="SSF54980">
    <property type="entry name" value="EF-G C-terminal domain-like"/>
    <property type="match status" value="1"/>
</dbReference>
<comment type="similarity">
    <text evidence="1">Belongs to the IMPACT family.</text>
</comment>
<accession>A0A087CFV8</accession>
<evidence type="ECO:0000313" key="4">
    <source>
        <dbReference type="Proteomes" id="UP000029050"/>
    </source>
</evidence>
<evidence type="ECO:0000259" key="2">
    <source>
        <dbReference type="Pfam" id="PF01205"/>
    </source>
</evidence>
<dbReference type="GO" id="GO:0005737">
    <property type="term" value="C:cytoplasm"/>
    <property type="evidence" value="ECO:0007669"/>
    <property type="project" value="TreeGrafter"/>
</dbReference>
<dbReference type="InterPro" id="IPR035647">
    <property type="entry name" value="EFG_III/V"/>
</dbReference>
<keyword evidence="4" id="KW-1185">Reference proteome</keyword>
<dbReference type="GO" id="GO:0006446">
    <property type="term" value="P:regulation of translational initiation"/>
    <property type="evidence" value="ECO:0007669"/>
    <property type="project" value="TreeGrafter"/>
</dbReference>
<organism evidence="3 4">
    <name type="scientific">Bifidobacterium psychraerophilum</name>
    <dbReference type="NCBI Taxonomy" id="218140"/>
    <lineage>
        <taxon>Bacteria</taxon>
        <taxon>Bacillati</taxon>
        <taxon>Actinomycetota</taxon>
        <taxon>Actinomycetes</taxon>
        <taxon>Bifidobacteriales</taxon>
        <taxon>Bifidobacteriaceae</taxon>
        <taxon>Bifidobacterium</taxon>
    </lineage>
</organism>
<proteinExistence type="inferred from homology"/>
<dbReference type="Proteomes" id="UP000029050">
    <property type="component" value="Unassembled WGS sequence"/>
</dbReference>
<dbReference type="GeneID" id="98300215"/>
<dbReference type="PANTHER" id="PTHR16301">
    <property type="entry name" value="IMPACT-RELATED"/>
    <property type="match status" value="1"/>
</dbReference>
<dbReference type="InterPro" id="IPR001498">
    <property type="entry name" value="Impact_N"/>
</dbReference>
<feature type="domain" description="Impact N-terminal" evidence="2">
    <location>
        <begin position="19"/>
        <end position="126"/>
    </location>
</feature>
<dbReference type="InterPro" id="IPR015796">
    <property type="entry name" value="Impact_YigZ-like"/>
</dbReference>
<dbReference type="PANTHER" id="PTHR16301:SF20">
    <property type="entry name" value="IMPACT FAMILY MEMBER YIGZ"/>
    <property type="match status" value="1"/>
</dbReference>
<protein>
    <recommendedName>
        <fullName evidence="2">Impact N-terminal domain-containing protein</fullName>
    </recommendedName>
</protein>
<dbReference type="SUPFAM" id="SSF54211">
    <property type="entry name" value="Ribosomal protein S5 domain 2-like"/>
    <property type="match status" value="1"/>
</dbReference>
<dbReference type="EMBL" id="JGZI01000009">
    <property type="protein sequence ID" value="KFI82158.1"/>
    <property type="molecule type" value="Genomic_DNA"/>
</dbReference>
<dbReference type="AlphaFoldDB" id="A0A087CFV8"/>
<reference evidence="3 4" key="1">
    <citation type="submission" date="2014-03" db="EMBL/GenBank/DDBJ databases">
        <title>Genomics of Bifidobacteria.</title>
        <authorList>
            <person name="Ventura M."/>
            <person name="Milani C."/>
            <person name="Lugli G.A."/>
        </authorList>
    </citation>
    <scope>NUCLEOTIDE SEQUENCE [LARGE SCALE GENOMIC DNA]</scope>
    <source>
        <strain evidence="3 4">LMG 21775</strain>
    </source>
</reference>
<comment type="caution">
    <text evidence="3">The sequence shown here is derived from an EMBL/GenBank/DDBJ whole genome shotgun (WGS) entry which is preliminary data.</text>
</comment>
<evidence type="ECO:0000313" key="3">
    <source>
        <dbReference type="EMBL" id="KFI82158.1"/>
    </source>
</evidence>
<dbReference type="eggNOG" id="COG1739">
    <property type="taxonomic scope" value="Bacteria"/>
</dbReference>
<dbReference type="InterPro" id="IPR036956">
    <property type="entry name" value="Impact_N_sf"/>
</dbReference>
<gene>
    <name evidence="3" type="ORF">BPSY_1007</name>
</gene>
<dbReference type="OrthoDB" id="9813771at2"/>
<dbReference type="InterPro" id="IPR023582">
    <property type="entry name" value="Impact"/>
</dbReference>